<dbReference type="PANTHER" id="PTHR22926:SF5">
    <property type="entry name" value="PHOSPHO-N-ACETYLMURAMOYL-PENTAPEPTIDE-TRANSFERASE HOMOLOG"/>
    <property type="match status" value="1"/>
</dbReference>
<dbReference type="Pfam" id="PF10555">
    <property type="entry name" value="MraY_sig1"/>
    <property type="match status" value="1"/>
</dbReference>
<keyword evidence="10 12" id="KW-0131">Cell cycle</keyword>
<feature type="transmembrane region" description="Helical" evidence="12">
    <location>
        <begin position="134"/>
        <end position="153"/>
    </location>
</feature>
<gene>
    <name evidence="12" type="primary">mraY</name>
    <name evidence="15" type="ORF">IPN91_00455</name>
</gene>
<comment type="pathway">
    <text evidence="12">Cell wall biogenesis; peptidoglycan biosynthesis.</text>
</comment>
<evidence type="ECO:0000313" key="15">
    <source>
        <dbReference type="EMBL" id="MBK8571117.1"/>
    </source>
</evidence>
<keyword evidence="12 14" id="KW-0460">Magnesium</keyword>
<feature type="transmembrane region" description="Helical" evidence="12">
    <location>
        <begin position="340"/>
        <end position="359"/>
    </location>
</feature>
<name>A0A936K690_9BACT</name>
<evidence type="ECO:0000256" key="7">
    <source>
        <dbReference type="ARBA" id="ARBA00022984"/>
    </source>
</evidence>
<feature type="binding site" evidence="14">
    <location>
        <position position="268"/>
    </location>
    <ligand>
        <name>Mg(2+)</name>
        <dbReference type="ChEBI" id="CHEBI:18420"/>
    </ligand>
</feature>
<dbReference type="GO" id="GO:0009252">
    <property type="term" value="P:peptidoglycan biosynthetic process"/>
    <property type="evidence" value="ECO:0007669"/>
    <property type="project" value="UniProtKB-UniRule"/>
</dbReference>
<comment type="function">
    <text evidence="12">Catalyzes the initial step of the lipid cycle reactions in the biosynthesis of the cell wall peptidoglycan: transfers peptidoglycan precursor phospho-MurNAc-pentapeptide from UDP-MurNAc-pentapeptide onto the lipid carrier undecaprenyl phosphate, yielding undecaprenyl-pyrophosphoryl-MurNAc-pentapeptide, known as lipid I.</text>
</comment>
<evidence type="ECO:0000313" key="16">
    <source>
        <dbReference type="Proteomes" id="UP000709959"/>
    </source>
</evidence>
<evidence type="ECO:0000256" key="10">
    <source>
        <dbReference type="ARBA" id="ARBA00023306"/>
    </source>
</evidence>
<dbReference type="PROSITE" id="PS01347">
    <property type="entry name" value="MRAY_1"/>
    <property type="match status" value="1"/>
</dbReference>
<comment type="similarity">
    <text evidence="2 12">Belongs to the glycosyltransferase 4 family. MraY subfamily.</text>
</comment>
<feature type="binding site" evidence="14">
    <location>
        <position position="193"/>
    </location>
    <ligand>
        <name>Mg(2+)</name>
        <dbReference type="ChEBI" id="CHEBI:18420"/>
    </ligand>
</feature>
<dbReference type="HAMAP" id="MF_00038">
    <property type="entry name" value="MraY"/>
    <property type="match status" value="1"/>
</dbReference>
<accession>A0A936K690</accession>
<comment type="cofactor">
    <cofactor evidence="12 14">
        <name>Mg(2+)</name>
        <dbReference type="ChEBI" id="CHEBI:18420"/>
    </cofactor>
</comment>
<dbReference type="GO" id="GO:0008963">
    <property type="term" value="F:phospho-N-acetylmuramoyl-pentapeptide-transferase activity"/>
    <property type="evidence" value="ECO:0007669"/>
    <property type="project" value="UniProtKB-UniRule"/>
</dbReference>
<evidence type="ECO:0000256" key="13">
    <source>
        <dbReference type="NCBIfam" id="TIGR00445"/>
    </source>
</evidence>
<evidence type="ECO:0000256" key="14">
    <source>
        <dbReference type="PIRSR" id="PIRSR600715-1"/>
    </source>
</evidence>
<feature type="transmembrane region" description="Helical" evidence="12">
    <location>
        <begin position="240"/>
        <end position="257"/>
    </location>
</feature>
<evidence type="ECO:0000256" key="1">
    <source>
        <dbReference type="ARBA" id="ARBA00004141"/>
    </source>
</evidence>
<organism evidence="15 16">
    <name type="scientific">Candidatus Geothrix odensensis</name>
    <dbReference type="NCBI Taxonomy" id="2954440"/>
    <lineage>
        <taxon>Bacteria</taxon>
        <taxon>Pseudomonadati</taxon>
        <taxon>Acidobacteriota</taxon>
        <taxon>Holophagae</taxon>
        <taxon>Holophagales</taxon>
        <taxon>Holophagaceae</taxon>
        <taxon>Geothrix</taxon>
    </lineage>
</organism>
<comment type="caution">
    <text evidence="15">The sequence shown here is derived from an EMBL/GenBank/DDBJ whole genome shotgun (WGS) entry which is preliminary data.</text>
</comment>
<evidence type="ECO:0000256" key="11">
    <source>
        <dbReference type="ARBA" id="ARBA00023316"/>
    </source>
</evidence>
<dbReference type="EC" id="2.7.8.13" evidence="12 13"/>
<keyword evidence="12" id="KW-1003">Cell membrane</keyword>
<dbReference type="AlphaFoldDB" id="A0A936K690"/>
<feature type="transmembrane region" description="Helical" evidence="12">
    <location>
        <begin position="96"/>
        <end position="114"/>
    </location>
</feature>
<keyword evidence="11 12" id="KW-0961">Cell wall biogenesis/degradation</keyword>
<keyword evidence="5 12" id="KW-0812">Transmembrane</keyword>
<evidence type="ECO:0000256" key="12">
    <source>
        <dbReference type="HAMAP-Rule" id="MF_00038"/>
    </source>
</evidence>
<keyword evidence="6 12" id="KW-0133">Cell shape</keyword>
<evidence type="ECO:0000256" key="8">
    <source>
        <dbReference type="ARBA" id="ARBA00022989"/>
    </source>
</evidence>
<sequence>MLPWLLYPFRDVVPGFSVFRYVTFRTAMAAATAMVLSLLLGPWVIRTLTALKMGQHIRDVGPENHQKKAGTPTMGGILILAVIMVSTLLWCDLKSGAIWVVLIALLGFGTVGAFDDAQKLFKKQNLGLTSWQKMALLTAISLLVAWLILHFDLRGAATSKLSVPFFKNFRPDVGMFLIPWIWLVMVGTSNAVNLTDGLDGLATGGTLIVSLTYAILAYVVGHAKIAGYLVVPHVPGGAELSVFMGAMAGACLGFLWFNAHPAEVFMGDTGSLGLGGALGTVAVVIKQEVLLVIAGGLFVLEAVSVILQVGSFKLRGGKRIFRMAPFHHHLELGGLQETKVVIRMWITAIVCSILALSSLKLR</sequence>
<feature type="transmembrane region" description="Helical" evidence="12">
    <location>
        <begin position="27"/>
        <end position="48"/>
    </location>
</feature>
<dbReference type="InterPro" id="IPR000715">
    <property type="entry name" value="Glycosyl_transferase_4"/>
</dbReference>
<feature type="transmembrane region" description="Helical" evidence="12">
    <location>
        <begin position="69"/>
        <end position="90"/>
    </location>
</feature>
<keyword evidence="8 12" id="KW-1133">Transmembrane helix</keyword>
<dbReference type="PROSITE" id="PS01348">
    <property type="entry name" value="MRAY_2"/>
    <property type="match status" value="1"/>
</dbReference>
<dbReference type="GO" id="GO:0071555">
    <property type="term" value="P:cell wall organization"/>
    <property type="evidence" value="ECO:0007669"/>
    <property type="project" value="UniProtKB-KW"/>
</dbReference>
<keyword evidence="7 12" id="KW-0573">Peptidoglycan synthesis</keyword>
<evidence type="ECO:0000256" key="5">
    <source>
        <dbReference type="ARBA" id="ARBA00022692"/>
    </source>
</evidence>
<keyword evidence="4 12" id="KW-0808">Transferase</keyword>
<dbReference type="PANTHER" id="PTHR22926">
    <property type="entry name" value="PHOSPHO-N-ACETYLMURAMOYL-PENTAPEPTIDE-TRANSFERASE"/>
    <property type="match status" value="1"/>
</dbReference>
<dbReference type="Pfam" id="PF00953">
    <property type="entry name" value="Glycos_transf_4"/>
    <property type="match status" value="1"/>
</dbReference>
<evidence type="ECO:0000256" key="2">
    <source>
        <dbReference type="ARBA" id="ARBA00005583"/>
    </source>
</evidence>
<comment type="catalytic activity">
    <reaction evidence="12">
        <text>UDP-N-acetyl-alpha-D-muramoyl-L-alanyl-gamma-D-glutamyl-meso-2,6-diaminopimeloyl-D-alanyl-D-alanine + di-trans,octa-cis-undecaprenyl phosphate = di-trans,octa-cis-undecaprenyl diphospho-N-acetyl-alpha-D-muramoyl-L-alanyl-D-glutamyl-meso-2,6-diaminopimeloyl-D-alanyl-D-alanine + UMP</text>
        <dbReference type="Rhea" id="RHEA:28386"/>
        <dbReference type="ChEBI" id="CHEBI:57865"/>
        <dbReference type="ChEBI" id="CHEBI:60392"/>
        <dbReference type="ChEBI" id="CHEBI:61386"/>
        <dbReference type="ChEBI" id="CHEBI:61387"/>
        <dbReference type="EC" id="2.7.8.13"/>
    </reaction>
</comment>
<dbReference type="NCBIfam" id="TIGR00445">
    <property type="entry name" value="mraY"/>
    <property type="match status" value="1"/>
</dbReference>
<comment type="subcellular location">
    <subcellularLocation>
        <location evidence="12">Cell membrane</location>
        <topology evidence="12">Multi-pass membrane protein</topology>
    </subcellularLocation>
    <subcellularLocation>
        <location evidence="1">Membrane</location>
        <topology evidence="1">Multi-pass membrane protein</topology>
    </subcellularLocation>
</comment>
<evidence type="ECO:0000256" key="6">
    <source>
        <dbReference type="ARBA" id="ARBA00022960"/>
    </source>
</evidence>
<keyword evidence="3 12" id="KW-0132">Cell division</keyword>
<feature type="transmembrane region" description="Helical" evidence="12">
    <location>
        <begin position="201"/>
        <end position="220"/>
    </location>
</feature>
<dbReference type="InterPro" id="IPR018480">
    <property type="entry name" value="PNAcMuramoyl-5peptid_Trfase_CS"/>
</dbReference>
<keyword evidence="12 14" id="KW-0479">Metal-binding</keyword>
<dbReference type="Proteomes" id="UP000709959">
    <property type="component" value="Unassembled WGS sequence"/>
</dbReference>
<dbReference type="GO" id="GO:0008360">
    <property type="term" value="P:regulation of cell shape"/>
    <property type="evidence" value="ECO:0007669"/>
    <property type="project" value="UniProtKB-KW"/>
</dbReference>
<dbReference type="GO" id="GO:0051301">
    <property type="term" value="P:cell division"/>
    <property type="evidence" value="ECO:0007669"/>
    <property type="project" value="UniProtKB-KW"/>
</dbReference>
<keyword evidence="9 12" id="KW-0472">Membrane</keyword>
<proteinExistence type="inferred from homology"/>
<dbReference type="GO" id="GO:0005886">
    <property type="term" value="C:plasma membrane"/>
    <property type="evidence" value="ECO:0007669"/>
    <property type="project" value="UniProtKB-SubCell"/>
</dbReference>
<protein>
    <recommendedName>
        <fullName evidence="12 13">Phospho-N-acetylmuramoyl-pentapeptide-transferase</fullName>
        <ecNumber evidence="12 13">2.7.8.13</ecNumber>
    </recommendedName>
    <alternativeName>
        <fullName evidence="12">UDP-MurNAc-pentapeptide phosphotransferase</fullName>
    </alternativeName>
</protein>
<dbReference type="GO" id="GO:0046872">
    <property type="term" value="F:metal ion binding"/>
    <property type="evidence" value="ECO:0007669"/>
    <property type="project" value="UniProtKB-KW"/>
</dbReference>
<feature type="transmembrane region" description="Helical" evidence="12">
    <location>
        <begin position="173"/>
        <end position="194"/>
    </location>
</feature>
<evidence type="ECO:0000256" key="9">
    <source>
        <dbReference type="ARBA" id="ARBA00023136"/>
    </source>
</evidence>
<dbReference type="InterPro" id="IPR003524">
    <property type="entry name" value="PNAcMuramoyl-5peptid_Trfase"/>
</dbReference>
<dbReference type="CDD" id="cd06852">
    <property type="entry name" value="GT_MraY"/>
    <property type="match status" value="1"/>
</dbReference>
<evidence type="ECO:0000256" key="3">
    <source>
        <dbReference type="ARBA" id="ARBA00022618"/>
    </source>
</evidence>
<reference evidence="15 16" key="1">
    <citation type="submission" date="2020-10" db="EMBL/GenBank/DDBJ databases">
        <title>Connecting structure to function with the recovery of over 1000 high-quality activated sludge metagenome-assembled genomes encoding full-length rRNA genes using long-read sequencing.</title>
        <authorList>
            <person name="Singleton C.M."/>
            <person name="Petriglieri F."/>
            <person name="Kristensen J.M."/>
            <person name="Kirkegaard R.H."/>
            <person name="Michaelsen T.Y."/>
            <person name="Andersen M.H."/>
            <person name="Karst S.M."/>
            <person name="Dueholm M.S."/>
            <person name="Nielsen P.H."/>
            <person name="Albertsen M."/>
        </authorList>
    </citation>
    <scope>NUCLEOTIDE SEQUENCE [LARGE SCALE GENOMIC DNA]</scope>
    <source>
        <strain evidence="15">OdNE_18-Q3-R46-58_MAXAC.008</strain>
    </source>
</reference>
<dbReference type="EMBL" id="JADKCH010000001">
    <property type="protein sequence ID" value="MBK8571117.1"/>
    <property type="molecule type" value="Genomic_DNA"/>
</dbReference>
<feature type="transmembrane region" description="Helical" evidence="12">
    <location>
        <begin position="291"/>
        <end position="312"/>
    </location>
</feature>
<evidence type="ECO:0000256" key="4">
    <source>
        <dbReference type="ARBA" id="ARBA00022679"/>
    </source>
</evidence>